<name>A0A8S4RWX4_9NEOP</name>
<evidence type="ECO:0000313" key="2">
    <source>
        <dbReference type="Proteomes" id="UP000838756"/>
    </source>
</evidence>
<gene>
    <name evidence="1" type="primary">jg21399</name>
    <name evidence="1" type="ORF">PAEG_LOCUS19508</name>
</gene>
<protein>
    <submittedName>
        <fullName evidence="1">Jg21399 protein</fullName>
    </submittedName>
</protein>
<proteinExistence type="predicted"/>
<evidence type="ECO:0000313" key="1">
    <source>
        <dbReference type="EMBL" id="CAH2243359.1"/>
    </source>
</evidence>
<reference evidence="1" key="1">
    <citation type="submission" date="2022-03" db="EMBL/GenBank/DDBJ databases">
        <authorList>
            <person name="Lindestad O."/>
        </authorList>
    </citation>
    <scope>NUCLEOTIDE SEQUENCE</scope>
</reference>
<dbReference type="EMBL" id="CAKXAJ010025742">
    <property type="protein sequence ID" value="CAH2243359.1"/>
    <property type="molecule type" value="Genomic_DNA"/>
</dbReference>
<dbReference type="AlphaFoldDB" id="A0A8S4RWX4"/>
<organism evidence="1 2">
    <name type="scientific">Pararge aegeria aegeria</name>
    <dbReference type="NCBI Taxonomy" id="348720"/>
    <lineage>
        <taxon>Eukaryota</taxon>
        <taxon>Metazoa</taxon>
        <taxon>Ecdysozoa</taxon>
        <taxon>Arthropoda</taxon>
        <taxon>Hexapoda</taxon>
        <taxon>Insecta</taxon>
        <taxon>Pterygota</taxon>
        <taxon>Neoptera</taxon>
        <taxon>Endopterygota</taxon>
        <taxon>Lepidoptera</taxon>
        <taxon>Glossata</taxon>
        <taxon>Ditrysia</taxon>
        <taxon>Papilionoidea</taxon>
        <taxon>Nymphalidae</taxon>
        <taxon>Satyrinae</taxon>
        <taxon>Satyrini</taxon>
        <taxon>Parargina</taxon>
        <taxon>Pararge</taxon>
    </lineage>
</organism>
<dbReference type="Proteomes" id="UP000838756">
    <property type="component" value="Unassembled WGS sequence"/>
</dbReference>
<comment type="caution">
    <text evidence="1">The sequence shown here is derived from an EMBL/GenBank/DDBJ whole genome shotgun (WGS) entry which is preliminary data.</text>
</comment>
<keyword evidence="2" id="KW-1185">Reference proteome</keyword>
<sequence length="70" mass="7757">MSTDLNRATVESGSTCKYSHSVFTFTNHVSEPAASGRIVLKSGMTFATAQQFVPLIASQRFIERHFDCDK</sequence>
<accession>A0A8S4RWX4</accession>